<dbReference type="PANTHER" id="PTHR30055">
    <property type="entry name" value="HTH-TYPE TRANSCRIPTIONAL REGULATOR RUTR"/>
    <property type="match status" value="1"/>
</dbReference>
<evidence type="ECO:0000259" key="3">
    <source>
        <dbReference type="PROSITE" id="PS50977"/>
    </source>
</evidence>
<dbReference type="STRING" id="650891.SAMN05216203_3212"/>
<dbReference type="GO" id="GO:0003700">
    <property type="term" value="F:DNA-binding transcription factor activity"/>
    <property type="evidence" value="ECO:0007669"/>
    <property type="project" value="TreeGrafter"/>
</dbReference>
<dbReference type="Proteomes" id="UP000198644">
    <property type="component" value="Unassembled WGS sequence"/>
</dbReference>
<dbReference type="InterPro" id="IPR050109">
    <property type="entry name" value="HTH-type_TetR-like_transc_reg"/>
</dbReference>
<dbReference type="SUPFAM" id="SSF46689">
    <property type="entry name" value="Homeodomain-like"/>
    <property type="match status" value="1"/>
</dbReference>
<dbReference type="InterPro" id="IPR009057">
    <property type="entry name" value="Homeodomain-like_sf"/>
</dbReference>
<dbReference type="InterPro" id="IPR025722">
    <property type="entry name" value="TetR"/>
</dbReference>
<dbReference type="Pfam" id="PF13972">
    <property type="entry name" value="TetR"/>
    <property type="match status" value="1"/>
</dbReference>
<evidence type="ECO:0000256" key="2">
    <source>
        <dbReference type="PROSITE-ProRule" id="PRU00335"/>
    </source>
</evidence>
<evidence type="ECO:0000256" key="1">
    <source>
        <dbReference type="ARBA" id="ARBA00023125"/>
    </source>
</evidence>
<protein>
    <submittedName>
        <fullName evidence="4">Transcriptional regulator, TetR family</fullName>
    </submittedName>
</protein>
<keyword evidence="1 2" id="KW-0238">DNA-binding</keyword>
<gene>
    <name evidence="4" type="ORF">SAMN05216203_3212</name>
</gene>
<dbReference type="Gene3D" id="1.10.357.10">
    <property type="entry name" value="Tetracycline Repressor, domain 2"/>
    <property type="match status" value="1"/>
</dbReference>
<dbReference type="GO" id="GO:0000976">
    <property type="term" value="F:transcription cis-regulatory region binding"/>
    <property type="evidence" value="ECO:0007669"/>
    <property type="project" value="TreeGrafter"/>
</dbReference>
<dbReference type="PANTHER" id="PTHR30055:SF223">
    <property type="entry name" value="HTH-TYPE TRANSCRIPTIONAL REGULATOR UIDR"/>
    <property type="match status" value="1"/>
</dbReference>
<dbReference type="AlphaFoldDB" id="A0A1I6JRY4"/>
<dbReference type="EMBL" id="FOYW01000003">
    <property type="protein sequence ID" value="SFR81737.1"/>
    <property type="molecule type" value="Genomic_DNA"/>
</dbReference>
<organism evidence="4 5">
    <name type="scientific">Marinobacter daqiaonensis</name>
    <dbReference type="NCBI Taxonomy" id="650891"/>
    <lineage>
        <taxon>Bacteria</taxon>
        <taxon>Pseudomonadati</taxon>
        <taxon>Pseudomonadota</taxon>
        <taxon>Gammaproteobacteria</taxon>
        <taxon>Pseudomonadales</taxon>
        <taxon>Marinobacteraceae</taxon>
        <taxon>Marinobacter</taxon>
    </lineage>
</organism>
<evidence type="ECO:0000313" key="4">
    <source>
        <dbReference type="EMBL" id="SFR81737.1"/>
    </source>
</evidence>
<keyword evidence="5" id="KW-1185">Reference proteome</keyword>
<dbReference type="PROSITE" id="PS50977">
    <property type="entry name" value="HTH_TETR_2"/>
    <property type="match status" value="1"/>
</dbReference>
<dbReference type="Pfam" id="PF00440">
    <property type="entry name" value="TetR_N"/>
    <property type="match status" value="1"/>
</dbReference>
<accession>A0A1I6JRY4</accession>
<reference evidence="4 5" key="1">
    <citation type="submission" date="2016-10" db="EMBL/GenBank/DDBJ databases">
        <authorList>
            <person name="de Groot N.N."/>
        </authorList>
    </citation>
    <scope>NUCLEOTIDE SEQUENCE [LARGE SCALE GENOMIC DNA]</scope>
    <source>
        <strain evidence="4 5">CGMCC 1.9167</strain>
    </source>
</reference>
<proteinExistence type="predicted"/>
<name>A0A1I6JRY4_9GAMM</name>
<dbReference type="OrthoDB" id="8770705at2"/>
<evidence type="ECO:0000313" key="5">
    <source>
        <dbReference type="Proteomes" id="UP000198644"/>
    </source>
</evidence>
<dbReference type="PRINTS" id="PR00455">
    <property type="entry name" value="HTHTETR"/>
</dbReference>
<feature type="domain" description="HTH tetR-type" evidence="3">
    <location>
        <begin position="10"/>
        <end position="70"/>
    </location>
</feature>
<sequence length="229" mass="26434">MSVTPYHRPRNTRLRILEAGLELFNQRGERNVTTNHIASALGMSPGNLYYHFGNKSEIVYELFLAYESLVDSYLVVKPGRALGTRDLVFYLESVVEGLWKYRFLHRDLEFLLESDPRLRREYRAFTGRCLVAIERVLAGLELGAVLQPLSRELRQALALNIWLVITNWMAFLKTAHEEREPANAEVRQGIYQVLTLHVPYLAESHRDEVLALRESYRPDLLPPLGDAIQ</sequence>
<dbReference type="InterPro" id="IPR001647">
    <property type="entry name" value="HTH_TetR"/>
</dbReference>
<dbReference type="RefSeq" id="WP_092015507.1">
    <property type="nucleotide sequence ID" value="NZ_FOYW01000003.1"/>
</dbReference>
<feature type="DNA-binding region" description="H-T-H motif" evidence="2">
    <location>
        <begin position="33"/>
        <end position="52"/>
    </location>
</feature>